<keyword evidence="1" id="KW-0808">Transferase</keyword>
<evidence type="ECO:0000313" key="2">
    <source>
        <dbReference type="Proteomes" id="UP001246858"/>
    </source>
</evidence>
<proteinExistence type="predicted"/>
<protein>
    <submittedName>
        <fullName evidence="1">SAM-dependent methyltransferase</fullName>
    </submittedName>
</protein>
<dbReference type="Proteomes" id="UP001246858">
    <property type="component" value="Unassembled WGS sequence"/>
</dbReference>
<accession>A0ACC6KTE8</accession>
<comment type="caution">
    <text evidence="1">The sequence shown here is derived from an EMBL/GenBank/DDBJ whole genome shotgun (WGS) entry which is preliminary data.</text>
</comment>
<evidence type="ECO:0000313" key="1">
    <source>
        <dbReference type="EMBL" id="MDR6782408.1"/>
    </source>
</evidence>
<dbReference type="EMBL" id="JAVDTF010000001">
    <property type="protein sequence ID" value="MDR6782408.1"/>
    <property type="molecule type" value="Genomic_DNA"/>
</dbReference>
<name>A0ACC6KTE8_9SPHI</name>
<organism evidence="1 2">
    <name type="scientific">Pedobacter africanus</name>
    <dbReference type="NCBI Taxonomy" id="151894"/>
    <lineage>
        <taxon>Bacteria</taxon>
        <taxon>Pseudomonadati</taxon>
        <taxon>Bacteroidota</taxon>
        <taxon>Sphingobacteriia</taxon>
        <taxon>Sphingobacteriales</taxon>
        <taxon>Sphingobacteriaceae</taxon>
        <taxon>Pedobacter</taxon>
    </lineage>
</organism>
<sequence>MESYLRKDIIGWDTENWSRALPFWESFGKVNTTSKECLEIGAYGGGLSLWLALNKNKVVCSNLNKPDANTQQVHRKYKCHSNIQYEAIDATAIPYTDQFDYIVFKSILGGINDGDPDIKVKVINEMYKSLKPGGKLLFAENLDASIFHKILRRWFGTKNWNYLKLSDVGTVFSSFAKLDYTTIGFFGCMGRNEYQRIMLGKLDRLFDAIIPSASRYIIIGVATK</sequence>
<keyword evidence="2" id="KW-1185">Reference proteome</keyword>
<keyword evidence="1" id="KW-0489">Methyltransferase</keyword>
<reference evidence="1" key="1">
    <citation type="submission" date="2023-07" db="EMBL/GenBank/DDBJ databases">
        <title>Sorghum-associated microbial communities from plants grown in Nebraska, USA.</title>
        <authorList>
            <person name="Schachtman D."/>
        </authorList>
    </citation>
    <scope>NUCLEOTIDE SEQUENCE</scope>
    <source>
        <strain evidence="1">2697</strain>
    </source>
</reference>
<gene>
    <name evidence="1" type="ORF">J2X78_000960</name>
</gene>